<feature type="compositionally biased region" description="Polar residues" evidence="5">
    <location>
        <begin position="16"/>
        <end position="26"/>
    </location>
</feature>
<dbReference type="InterPro" id="IPR038599">
    <property type="entry name" value="LAP1C-like_C_sf"/>
</dbReference>
<comment type="caution">
    <text evidence="7">The sequence shown here is derived from an EMBL/GenBank/DDBJ whole genome shotgun (WGS) entry which is preliminary data.</text>
</comment>
<evidence type="ECO:0000313" key="7">
    <source>
        <dbReference type="EMBL" id="KAL3269623.1"/>
    </source>
</evidence>
<keyword evidence="2 6" id="KW-0812">Transmembrane</keyword>
<feature type="transmembrane region" description="Helical" evidence="6">
    <location>
        <begin position="117"/>
        <end position="138"/>
    </location>
</feature>
<keyword evidence="8" id="KW-1185">Reference proteome</keyword>
<evidence type="ECO:0000256" key="3">
    <source>
        <dbReference type="ARBA" id="ARBA00022989"/>
    </source>
</evidence>
<dbReference type="AlphaFoldDB" id="A0ABD2MTB5"/>
<dbReference type="PANTHER" id="PTHR18843:SF7">
    <property type="entry name" value="LAMINA-ASSOCIATED POLYPEPTIDE 1B ISOFORM 1-RELATED"/>
    <property type="match status" value="1"/>
</dbReference>
<feature type="region of interest" description="Disordered" evidence="5">
    <location>
        <begin position="1"/>
        <end position="101"/>
    </location>
</feature>
<reference evidence="7 8" key="1">
    <citation type="journal article" date="2021" name="BMC Biol.">
        <title>Horizontally acquired antibacterial genes associated with adaptive radiation of ladybird beetles.</title>
        <authorList>
            <person name="Li H.S."/>
            <person name="Tang X.F."/>
            <person name="Huang Y.H."/>
            <person name="Xu Z.Y."/>
            <person name="Chen M.L."/>
            <person name="Du X.Y."/>
            <person name="Qiu B.Y."/>
            <person name="Chen P.T."/>
            <person name="Zhang W."/>
            <person name="Slipinski A."/>
            <person name="Escalona H.E."/>
            <person name="Waterhouse R.M."/>
            <person name="Zwick A."/>
            <person name="Pang H."/>
        </authorList>
    </citation>
    <scope>NUCLEOTIDE SEQUENCE [LARGE SCALE GENOMIC DNA]</scope>
    <source>
        <strain evidence="7">SYSU2018</strain>
    </source>
</reference>
<dbReference type="PANTHER" id="PTHR18843">
    <property type="entry name" value="TORSIN-1A-INTERACTING PROTEIN"/>
    <property type="match status" value="1"/>
</dbReference>
<comment type="subcellular location">
    <subcellularLocation>
        <location evidence="1">Membrane</location>
    </subcellularLocation>
</comment>
<dbReference type="InterPro" id="IPR008662">
    <property type="entry name" value="TOIP1/2"/>
</dbReference>
<accession>A0ABD2MTB5</accession>
<dbReference type="EMBL" id="JABFTP020000021">
    <property type="protein sequence ID" value="KAL3269623.1"/>
    <property type="molecule type" value="Genomic_DNA"/>
</dbReference>
<dbReference type="Gene3D" id="3.40.50.12190">
    <property type="match status" value="1"/>
</dbReference>
<proteinExistence type="predicted"/>
<organism evidence="7 8">
    <name type="scientific">Cryptolaemus montrouzieri</name>
    <dbReference type="NCBI Taxonomy" id="559131"/>
    <lineage>
        <taxon>Eukaryota</taxon>
        <taxon>Metazoa</taxon>
        <taxon>Ecdysozoa</taxon>
        <taxon>Arthropoda</taxon>
        <taxon>Hexapoda</taxon>
        <taxon>Insecta</taxon>
        <taxon>Pterygota</taxon>
        <taxon>Neoptera</taxon>
        <taxon>Endopterygota</taxon>
        <taxon>Coleoptera</taxon>
        <taxon>Polyphaga</taxon>
        <taxon>Cucujiformia</taxon>
        <taxon>Coccinelloidea</taxon>
        <taxon>Coccinellidae</taxon>
        <taxon>Scymninae</taxon>
        <taxon>Scymnini</taxon>
        <taxon>Cryptolaemus</taxon>
    </lineage>
</organism>
<feature type="compositionally biased region" description="Basic and acidic residues" evidence="5">
    <location>
        <begin position="27"/>
        <end position="37"/>
    </location>
</feature>
<dbReference type="Proteomes" id="UP001516400">
    <property type="component" value="Unassembled WGS sequence"/>
</dbReference>
<evidence type="ECO:0000256" key="2">
    <source>
        <dbReference type="ARBA" id="ARBA00022692"/>
    </source>
</evidence>
<sequence length="344" mass="39354">MPTKNHKSSSKKISDTDGNGESSLINDTKRNSPENKQGKSGSNDKNNVQNFPSKRESYRNLKDHTASSQRSPAEKESKCETIKTENSPKKGRRSEHSQAVSTTKPIAWLDAQIFSKLYIMICILISCALIAVVIEVAINYRQFEKPSLDITNIEAVKHYFPKQSQYLWKAIASGINDSLTSGDPSSYILLYEGGTEDTIKKLLQVLSNYSICQLSKCGNHPIQLNRTVLESPPFLKNKDYGILLTHYKEDLEDTGVMIIEHLDEIPEIYALAFHSFCDRVIPLVRKTAFFFTMRVDEFVKNEEKDDVKYVEKVLQEKWKGMKSDHFHPLFARLSEMILRVHREE</sequence>
<evidence type="ECO:0000256" key="1">
    <source>
        <dbReference type="ARBA" id="ARBA00004370"/>
    </source>
</evidence>
<feature type="compositionally biased region" description="Basic and acidic residues" evidence="5">
    <location>
        <begin position="72"/>
        <end position="88"/>
    </location>
</feature>
<name>A0ABD2MTB5_9CUCU</name>
<evidence type="ECO:0000256" key="4">
    <source>
        <dbReference type="ARBA" id="ARBA00023136"/>
    </source>
</evidence>
<feature type="compositionally biased region" description="Polar residues" evidence="5">
    <location>
        <begin position="38"/>
        <end position="52"/>
    </location>
</feature>
<dbReference type="GO" id="GO:0016020">
    <property type="term" value="C:membrane"/>
    <property type="evidence" value="ECO:0007669"/>
    <property type="project" value="UniProtKB-SubCell"/>
</dbReference>
<keyword evidence="3 6" id="KW-1133">Transmembrane helix</keyword>
<gene>
    <name evidence="7" type="ORF">HHI36_008687</name>
</gene>
<evidence type="ECO:0000256" key="6">
    <source>
        <dbReference type="SAM" id="Phobius"/>
    </source>
</evidence>
<keyword evidence="4 6" id="KW-0472">Membrane</keyword>
<feature type="compositionally biased region" description="Basic and acidic residues" evidence="5">
    <location>
        <begin position="53"/>
        <end position="65"/>
    </location>
</feature>
<evidence type="ECO:0000313" key="8">
    <source>
        <dbReference type="Proteomes" id="UP001516400"/>
    </source>
</evidence>
<protein>
    <submittedName>
        <fullName evidence="7">Uncharacterized protein</fullName>
    </submittedName>
</protein>
<evidence type="ECO:0000256" key="5">
    <source>
        <dbReference type="SAM" id="MobiDB-lite"/>
    </source>
</evidence>
<feature type="compositionally biased region" description="Basic residues" evidence="5">
    <location>
        <begin position="1"/>
        <end position="10"/>
    </location>
</feature>